<comment type="cofactor">
    <cofactor evidence="1">
        <name>Fe cation</name>
        <dbReference type="ChEBI" id="CHEBI:24875"/>
    </cofactor>
</comment>
<dbReference type="InterPro" id="IPR001670">
    <property type="entry name" value="ADH_Fe/GldA"/>
</dbReference>
<evidence type="ECO:0000256" key="6">
    <source>
        <dbReference type="ARBA" id="ARBA00074848"/>
    </source>
</evidence>
<feature type="domain" description="Fe-containing alcohol dehydrogenase-like C-terminal" evidence="9">
    <location>
        <begin position="200"/>
        <end position="389"/>
    </location>
</feature>
<comment type="similarity">
    <text evidence="2">Belongs to the iron-containing alcohol dehydrogenase family.</text>
</comment>
<evidence type="ECO:0000256" key="5">
    <source>
        <dbReference type="ARBA" id="ARBA00049243"/>
    </source>
</evidence>
<dbReference type="CDD" id="cd14861">
    <property type="entry name" value="Fe-ADH-like"/>
    <property type="match status" value="1"/>
</dbReference>
<evidence type="ECO:0000259" key="8">
    <source>
        <dbReference type="Pfam" id="PF00465"/>
    </source>
</evidence>
<proteinExistence type="inferred from homology"/>
<dbReference type="Pfam" id="PF25137">
    <property type="entry name" value="ADH_Fe_C"/>
    <property type="match status" value="1"/>
</dbReference>
<name>A0A6S6PNQ4_ACEAC</name>
<dbReference type="Gene3D" id="1.20.1090.10">
    <property type="entry name" value="Dehydroquinate synthase-like - alpha domain"/>
    <property type="match status" value="1"/>
</dbReference>
<evidence type="ECO:0000256" key="1">
    <source>
        <dbReference type="ARBA" id="ARBA00001962"/>
    </source>
</evidence>
<organism evidence="10 11">
    <name type="scientific">Acetobacter aceti</name>
    <dbReference type="NCBI Taxonomy" id="435"/>
    <lineage>
        <taxon>Bacteria</taxon>
        <taxon>Pseudomonadati</taxon>
        <taxon>Pseudomonadota</taxon>
        <taxon>Alphaproteobacteria</taxon>
        <taxon>Acetobacterales</taxon>
        <taxon>Acetobacteraceae</taxon>
        <taxon>Acetobacter</taxon>
        <taxon>Acetobacter subgen. Acetobacter</taxon>
    </lineage>
</organism>
<comment type="catalytic activity">
    <reaction evidence="4">
        <text>a secondary alcohol + NAD(+) = a ketone + NADH + H(+)</text>
        <dbReference type="Rhea" id="RHEA:10740"/>
        <dbReference type="ChEBI" id="CHEBI:15378"/>
        <dbReference type="ChEBI" id="CHEBI:17087"/>
        <dbReference type="ChEBI" id="CHEBI:35681"/>
        <dbReference type="ChEBI" id="CHEBI:57540"/>
        <dbReference type="ChEBI" id="CHEBI:57945"/>
        <dbReference type="EC" id="1.1.1.1"/>
    </reaction>
</comment>
<keyword evidence="3" id="KW-0560">Oxidoreductase</keyword>
<dbReference type="Gene3D" id="3.40.50.1970">
    <property type="match status" value="1"/>
</dbReference>
<dbReference type="GO" id="GO:0004022">
    <property type="term" value="F:alcohol dehydrogenase (NAD+) activity"/>
    <property type="evidence" value="ECO:0007669"/>
    <property type="project" value="UniProtKB-EC"/>
</dbReference>
<dbReference type="SUPFAM" id="SSF56796">
    <property type="entry name" value="Dehydroquinate synthase-like"/>
    <property type="match status" value="1"/>
</dbReference>
<evidence type="ECO:0000256" key="4">
    <source>
        <dbReference type="ARBA" id="ARBA00049164"/>
    </source>
</evidence>
<comment type="catalytic activity">
    <reaction evidence="5">
        <text>a primary alcohol + NAD(+) = an aldehyde + NADH + H(+)</text>
        <dbReference type="Rhea" id="RHEA:10736"/>
        <dbReference type="ChEBI" id="CHEBI:15378"/>
        <dbReference type="ChEBI" id="CHEBI:15734"/>
        <dbReference type="ChEBI" id="CHEBI:17478"/>
        <dbReference type="ChEBI" id="CHEBI:57540"/>
        <dbReference type="ChEBI" id="CHEBI:57945"/>
        <dbReference type="EC" id="1.1.1.1"/>
    </reaction>
</comment>
<gene>
    <name evidence="10" type="ORF">AAJCM20276_28990</name>
</gene>
<dbReference type="EMBL" id="AP023326">
    <property type="protein sequence ID" value="BCI68275.1"/>
    <property type="molecule type" value="Genomic_DNA"/>
</dbReference>
<evidence type="ECO:0000313" key="11">
    <source>
        <dbReference type="Proteomes" id="UP000515220"/>
    </source>
</evidence>
<sequence>MSEQTAYWGYPTNILLASGCAAEAVTWCGKAGRKRPLIVTDPGVRALPWFEKLTATLRASCPDLVIFSEIHSNPSLDEARAGAKFFRDARHDSIIAIGGGSAIDAAKGIALASQNPAYLEQFEWSQAMAQYPTLADYPKSELPPLIVIPTTAGTGSELSREAVLVDTDLHIKKVITHAELLAFCVLLDPDLTVGLLPGLTAMTGMDALVHHIEALCSPLFHPMSEGIALEGICLVAQHLPKAFADGSDLSARSGMLTASAMAAVAFQKGLGGVHALAHPIGARFGTHHGLLNAILLPYVMRANRNAIEPQMNRLAHMLDLDGTGFDAVESWILSLRNTLNVPHNLHAVSLTEDDAEWVGQQAVADISSSETNALLLNAEQYAAIYRAAVRGRLEDVTPF</sequence>
<evidence type="ECO:0000256" key="7">
    <source>
        <dbReference type="ARBA" id="ARBA00076680"/>
    </source>
</evidence>
<dbReference type="RefSeq" id="WP_099348982.1">
    <property type="nucleotide sequence ID" value="NZ_AP023326.1"/>
</dbReference>
<evidence type="ECO:0000256" key="3">
    <source>
        <dbReference type="ARBA" id="ARBA00023002"/>
    </source>
</evidence>
<evidence type="ECO:0000313" key="10">
    <source>
        <dbReference type="EMBL" id="BCI68275.1"/>
    </source>
</evidence>
<evidence type="ECO:0000256" key="2">
    <source>
        <dbReference type="ARBA" id="ARBA00007358"/>
    </source>
</evidence>
<reference evidence="10 11" key="1">
    <citation type="submission" date="2020-07" db="EMBL/GenBank/DDBJ databases">
        <title>Complete Genome Sequence of an acetic acid bacterium, Acetobacter aceti JCM20276.</title>
        <authorList>
            <person name="Hirose Y."/>
            <person name="Mihara H."/>
        </authorList>
    </citation>
    <scope>NUCLEOTIDE SEQUENCE [LARGE SCALE GENOMIC DNA]</scope>
    <source>
        <strain evidence="10 11">JCM20276</strain>
    </source>
</reference>
<dbReference type="FunFam" id="1.20.1090.10:FF:000001">
    <property type="entry name" value="Aldehyde-alcohol dehydrogenase"/>
    <property type="match status" value="1"/>
</dbReference>
<dbReference type="InterPro" id="IPR056798">
    <property type="entry name" value="ADH_Fe_C"/>
</dbReference>
<dbReference type="PANTHER" id="PTHR11496">
    <property type="entry name" value="ALCOHOL DEHYDROGENASE"/>
    <property type="match status" value="1"/>
</dbReference>
<dbReference type="PANTHER" id="PTHR11496:SF102">
    <property type="entry name" value="ALCOHOL DEHYDROGENASE 4"/>
    <property type="match status" value="1"/>
</dbReference>
<dbReference type="AlphaFoldDB" id="A0A6S6PNQ4"/>
<dbReference type="InterPro" id="IPR039697">
    <property type="entry name" value="Alcohol_dehydrogenase_Fe"/>
</dbReference>
<dbReference type="Proteomes" id="UP000515220">
    <property type="component" value="Chromosome"/>
</dbReference>
<feature type="domain" description="Alcohol dehydrogenase iron-type/glycerol dehydrogenase GldA" evidence="8">
    <location>
        <begin position="11"/>
        <end position="189"/>
    </location>
</feature>
<dbReference type="GO" id="GO:0046872">
    <property type="term" value="F:metal ion binding"/>
    <property type="evidence" value="ECO:0007669"/>
    <property type="project" value="InterPro"/>
</dbReference>
<dbReference type="Pfam" id="PF00465">
    <property type="entry name" value="Fe-ADH"/>
    <property type="match status" value="1"/>
</dbReference>
<protein>
    <recommendedName>
        <fullName evidence="6">Alcohol dehydrogenase 2</fullName>
    </recommendedName>
    <alternativeName>
        <fullName evidence="7">Alcohol dehydrogenase II</fullName>
    </alternativeName>
</protein>
<dbReference type="FunFam" id="3.40.50.1970:FF:000003">
    <property type="entry name" value="Alcohol dehydrogenase, iron-containing"/>
    <property type="match status" value="1"/>
</dbReference>
<accession>A0A6S6PNQ4</accession>
<evidence type="ECO:0000259" key="9">
    <source>
        <dbReference type="Pfam" id="PF25137"/>
    </source>
</evidence>